<dbReference type="AlphaFoldDB" id="A0AAD4ENA8"/>
<keyword evidence="6" id="KW-1185">Reference proteome</keyword>
<feature type="domain" description="Carboxylesterase type B" evidence="4">
    <location>
        <begin position="1"/>
        <end position="227"/>
    </location>
</feature>
<dbReference type="GO" id="GO:0016787">
    <property type="term" value="F:hydrolase activity"/>
    <property type="evidence" value="ECO:0007669"/>
    <property type="project" value="UniProtKB-KW"/>
</dbReference>
<dbReference type="Proteomes" id="UP001197093">
    <property type="component" value="Unassembled WGS sequence"/>
</dbReference>
<protein>
    <recommendedName>
        <fullName evidence="3">Carboxylic ester hydrolase</fullName>
        <ecNumber evidence="3">3.1.1.-</ecNumber>
    </recommendedName>
</protein>
<dbReference type="EC" id="3.1.1.-" evidence="3"/>
<evidence type="ECO:0000313" key="5">
    <source>
        <dbReference type="EMBL" id="KAG7284382.1"/>
    </source>
</evidence>
<dbReference type="PROSITE" id="PS00122">
    <property type="entry name" value="CARBOXYLESTERASE_B_1"/>
    <property type="match status" value="1"/>
</dbReference>
<dbReference type="PANTHER" id="PTHR11559">
    <property type="entry name" value="CARBOXYLESTERASE"/>
    <property type="match status" value="1"/>
</dbReference>
<proteinExistence type="inferred from homology"/>
<dbReference type="SUPFAM" id="SSF53474">
    <property type="entry name" value="alpha/beta-Hydrolases"/>
    <property type="match status" value="1"/>
</dbReference>
<evidence type="ECO:0000259" key="4">
    <source>
        <dbReference type="Pfam" id="PF00135"/>
    </source>
</evidence>
<dbReference type="InterPro" id="IPR029058">
    <property type="entry name" value="AB_hydrolase_fold"/>
</dbReference>
<dbReference type="InterPro" id="IPR019826">
    <property type="entry name" value="Carboxylesterase_B_AS"/>
</dbReference>
<evidence type="ECO:0000256" key="3">
    <source>
        <dbReference type="RuleBase" id="RU361235"/>
    </source>
</evidence>
<sequence length="296" mass="31395">MFWIHGGDLTSGTSSTFDGTSFAANQDVVVVTINYRVNGIADFKVSLSGHAFGFSNAPNLPLESRNVGFLDQRMALAWVQQNIAAFGGDPRKVTIFGESSGASSVDRLLTTMGDGHPPPFRAAILQSGQATVSAFPNDRGPESWRTLVSALNCTSAASADAAASEREEFECVQKADALTIRGIINSAGVDFGPVNDNVTQRATPFAGARHAAKVPLLVGSNGQEGMNLGPTFGITDFSAVTGPVLDQFLILLTGGAEMAAQIRPLVDEIQSTYPWFNLFQAGAQLYTEVVYQCPRL</sequence>
<evidence type="ECO:0000256" key="1">
    <source>
        <dbReference type="ARBA" id="ARBA00005964"/>
    </source>
</evidence>
<dbReference type="Gene3D" id="3.40.50.1820">
    <property type="entry name" value="alpha/beta hydrolase"/>
    <property type="match status" value="1"/>
</dbReference>
<dbReference type="EMBL" id="JAHCVI010000006">
    <property type="protein sequence ID" value="KAG7284382.1"/>
    <property type="molecule type" value="Genomic_DNA"/>
</dbReference>
<name>A0AAD4ENA8_9PEZI</name>
<organism evidence="5 6">
    <name type="scientific">Staphylotrichum longicolle</name>
    <dbReference type="NCBI Taxonomy" id="669026"/>
    <lineage>
        <taxon>Eukaryota</taxon>
        <taxon>Fungi</taxon>
        <taxon>Dikarya</taxon>
        <taxon>Ascomycota</taxon>
        <taxon>Pezizomycotina</taxon>
        <taxon>Sordariomycetes</taxon>
        <taxon>Sordariomycetidae</taxon>
        <taxon>Sordariales</taxon>
        <taxon>Chaetomiaceae</taxon>
        <taxon>Staphylotrichum</taxon>
    </lineage>
</organism>
<comment type="similarity">
    <text evidence="1 3">Belongs to the type-B carboxylesterase/lipase family.</text>
</comment>
<dbReference type="InterPro" id="IPR050309">
    <property type="entry name" value="Type-B_Carboxylest/Lipase"/>
</dbReference>
<evidence type="ECO:0000256" key="2">
    <source>
        <dbReference type="ARBA" id="ARBA00022801"/>
    </source>
</evidence>
<reference evidence="5" key="1">
    <citation type="submission" date="2023-02" db="EMBL/GenBank/DDBJ databases">
        <authorList>
            <person name="Palmer J.M."/>
        </authorList>
    </citation>
    <scope>NUCLEOTIDE SEQUENCE</scope>
    <source>
        <strain evidence="5">FW57</strain>
    </source>
</reference>
<dbReference type="InterPro" id="IPR002018">
    <property type="entry name" value="CarbesteraseB"/>
</dbReference>
<dbReference type="Pfam" id="PF00135">
    <property type="entry name" value="COesterase"/>
    <property type="match status" value="1"/>
</dbReference>
<accession>A0AAD4ENA8</accession>
<comment type="caution">
    <text evidence="5">The sequence shown here is derived from an EMBL/GenBank/DDBJ whole genome shotgun (WGS) entry which is preliminary data.</text>
</comment>
<gene>
    <name evidence="5" type="ORF">NEMBOFW57_010755</name>
</gene>
<keyword evidence="2 3" id="KW-0378">Hydrolase</keyword>
<evidence type="ECO:0000313" key="6">
    <source>
        <dbReference type="Proteomes" id="UP001197093"/>
    </source>
</evidence>